<evidence type="ECO:0000256" key="1">
    <source>
        <dbReference type="ARBA" id="ARBA00004141"/>
    </source>
</evidence>
<evidence type="ECO:0000256" key="5">
    <source>
        <dbReference type="ARBA" id="ARBA00023136"/>
    </source>
</evidence>
<feature type="transmembrane region" description="Helical" evidence="6">
    <location>
        <begin position="12"/>
        <end position="32"/>
    </location>
</feature>
<feature type="transmembrane region" description="Helical" evidence="6">
    <location>
        <begin position="266"/>
        <end position="284"/>
    </location>
</feature>
<dbReference type="Pfam" id="PF00892">
    <property type="entry name" value="EamA"/>
    <property type="match status" value="2"/>
</dbReference>
<dbReference type="Proteomes" id="UP001603857">
    <property type="component" value="Unassembled WGS sequence"/>
</dbReference>
<dbReference type="AlphaFoldDB" id="A0ABD1L9C4"/>
<comment type="similarity">
    <text evidence="2 6">Belongs to the drug/metabolite transporter (DMT) superfamily. Plant drug/metabolite exporter (P-DME) (TC 2.A.7.4) family.</text>
</comment>
<dbReference type="InterPro" id="IPR037185">
    <property type="entry name" value="EmrE-like"/>
</dbReference>
<evidence type="ECO:0000256" key="4">
    <source>
        <dbReference type="ARBA" id="ARBA00022989"/>
    </source>
</evidence>
<evidence type="ECO:0000259" key="8">
    <source>
        <dbReference type="Pfam" id="PF00892"/>
    </source>
</evidence>
<gene>
    <name evidence="9" type="ORF">Fmac_028922</name>
</gene>
<proteinExistence type="inferred from homology"/>
<feature type="region of interest" description="Disordered" evidence="7">
    <location>
        <begin position="347"/>
        <end position="366"/>
    </location>
</feature>
<evidence type="ECO:0000256" key="7">
    <source>
        <dbReference type="SAM" id="MobiDB-lite"/>
    </source>
</evidence>
<sequence>MGWLESNLPLMAMLMNQFIYAGISLSSRLAFVHGMKPAVYVVYRHVFATIVIAPIAYFSGRNSGSYHLNLKSFSWIFLISLIGITVNQNLFFEGIYLSSSSTASAMANLVPAFTFVIAACTGLEKVNIRSVRSIAKIIGTVVCVSGAMSIALLKGQKLLNKSIMGGDNWLLGCLSLCGSCTAWSVWLILQVPASKSHPDHLSFSAWMCFMATFQSAVVTLFVEQDLNAWKIHSLLEFGCSLYAGVMGSAVLFFLQAWCISKRGPLFSAMFNPLSTVIATVLAAILLHEEIYVGSLLGAIGVIIGLYVVIWGKAEEVGVKEDEDPKSQVNSSTEDVNILMDNESCEKTCSKTDLEQPLLSSESPSRR</sequence>
<evidence type="ECO:0000256" key="3">
    <source>
        <dbReference type="ARBA" id="ARBA00022692"/>
    </source>
</evidence>
<feature type="compositionally biased region" description="Low complexity" evidence="7">
    <location>
        <begin position="354"/>
        <end position="366"/>
    </location>
</feature>
<reference evidence="9 10" key="1">
    <citation type="submission" date="2024-08" db="EMBL/GenBank/DDBJ databases">
        <title>Insights into the chromosomal genome structure of Flemingia macrophylla.</title>
        <authorList>
            <person name="Ding Y."/>
            <person name="Zhao Y."/>
            <person name="Bi W."/>
            <person name="Wu M."/>
            <person name="Zhao G."/>
            <person name="Gong Y."/>
            <person name="Li W."/>
            <person name="Zhang P."/>
        </authorList>
    </citation>
    <scope>NUCLEOTIDE SEQUENCE [LARGE SCALE GENOMIC DNA]</scope>
    <source>
        <strain evidence="9">DYQJB</strain>
        <tissue evidence="9">Leaf</tissue>
    </source>
</reference>
<evidence type="ECO:0000313" key="9">
    <source>
        <dbReference type="EMBL" id="KAL2319953.1"/>
    </source>
</evidence>
<feature type="transmembrane region" description="Helical" evidence="6">
    <location>
        <begin position="290"/>
        <end position="309"/>
    </location>
</feature>
<feature type="transmembrane region" description="Helical" evidence="6">
    <location>
        <begin position="38"/>
        <end position="60"/>
    </location>
</feature>
<dbReference type="InterPro" id="IPR000620">
    <property type="entry name" value="EamA_dom"/>
</dbReference>
<dbReference type="EMBL" id="JBGMDY010000010">
    <property type="protein sequence ID" value="KAL2319953.1"/>
    <property type="molecule type" value="Genomic_DNA"/>
</dbReference>
<keyword evidence="3 6" id="KW-0812">Transmembrane</keyword>
<feature type="domain" description="EamA" evidence="8">
    <location>
        <begin position="11"/>
        <end position="145"/>
    </location>
</feature>
<feature type="transmembrane region" description="Helical" evidence="6">
    <location>
        <begin position="234"/>
        <end position="254"/>
    </location>
</feature>
<dbReference type="PANTHER" id="PTHR31218">
    <property type="entry name" value="WAT1-RELATED PROTEIN"/>
    <property type="match status" value="1"/>
</dbReference>
<feature type="domain" description="EamA" evidence="8">
    <location>
        <begin position="171"/>
        <end position="309"/>
    </location>
</feature>
<comment type="caution">
    <text evidence="9">The sequence shown here is derived from an EMBL/GenBank/DDBJ whole genome shotgun (WGS) entry which is preliminary data.</text>
</comment>
<keyword evidence="10" id="KW-1185">Reference proteome</keyword>
<evidence type="ECO:0000256" key="6">
    <source>
        <dbReference type="RuleBase" id="RU363077"/>
    </source>
</evidence>
<keyword evidence="5 6" id="KW-0472">Membrane</keyword>
<dbReference type="GO" id="GO:0016020">
    <property type="term" value="C:membrane"/>
    <property type="evidence" value="ECO:0007669"/>
    <property type="project" value="UniProtKB-SubCell"/>
</dbReference>
<accession>A0ABD1L9C4</accession>
<feature type="transmembrane region" description="Helical" evidence="6">
    <location>
        <begin position="201"/>
        <end position="222"/>
    </location>
</feature>
<evidence type="ECO:0000256" key="2">
    <source>
        <dbReference type="ARBA" id="ARBA00007635"/>
    </source>
</evidence>
<feature type="transmembrane region" description="Helical" evidence="6">
    <location>
        <begin position="134"/>
        <end position="153"/>
    </location>
</feature>
<comment type="subcellular location">
    <subcellularLocation>
        <location evidence="1 6">Membrane</location>
        <topology evidence="1 6">Multi-pass membrane protein</topology>
    </subcellularLocation>
</comment>
<dbReference type="SUPFAM" id="SSF103481">
    <property type="entry name" value="Multidrug resistance efflux transporter EmrE"/>
    <property type="match status" value="2"/>
</dbReference>
<keyword evidence="4 6" id="KW-1133">Transmembrane helix</keyword>
<dbReference type="InterPro" id="IPR030184">
    <property type="entry name" value="WAT1-related"/>
</dbReference>
<evidence type="ECO:0000313" key="10">
    <source>
        <dbReference type="Proteomes" id="UP001603857"/>
    </source>
</evidence>
<feature type="transmembrane region" description="Helical" evidence="6">
    <location>
        <begin position="72"/>
        <end position="91"/>
    </location>
</feature>
<protein>
    <recommendedName>
        <fullName evidence="6">WAT1-related protein</fullName>
    </recommendedName>
</protein>
<organism evidence="9 10">
    <name type="scientific">Flemingia macrophylla</name>
    <dbReference type="NCBI Taxonomy" id="520843"/>
    <lineage>
        <taxon>Eukaryota</taxon>
        <taxon>Viridiplantae</taxon>
        <taxon>Streptophyta</taxon>
        <taxon>Embryophyta</taxon>
        <taxon>Tracheophyta</taxon>
        <taxon>Spermatophyta</taxon>
        <taxon>Magnoliopsida</taxon>
        <taxon>eudicotyledons</taxon>
        <taxon>Gunneridae</taxon>
        <taxon>Pentapetalae</taxon>
        <taxon>rosids</taxon>
        <taxon>fabids</taxon>
        <taxon>Fabales</taxon>
        <taxon>Fabaceae</taxon>
        <taxon>Papilionoideae</taxon>
        <taxon>50 kb inversion clade</taxon>
        <taxon>NPAAA clade</taxon>
        <taxon>indigoferoid/millettioid clade</taxon>
        <taxon>Phaseoleae</taxon>
        <taxon>Flemingia</taxon>
    </lineage>
</organism>
<feature type="transmembrane region" description="Helical" evidence="6">
    <location>
        <begin position="169"/>
        <end position="189"/>
    </location>
</feature>
<name>A0ABD1L9C4_9FABA</name>